<protein>
    <submittedName>
        <fullName evidence="1">Uncharacterized protein</fullName>
    </submittedName>
</protein>
<dbReference type="EMBL" id="GEDC01009591">
    <property type="protein sequence ID" value="JAS27707.1"/>
    <property type="molecule type" value="Transcribed_RNA"/>
</dbReference>
<organism evidence="1">
    <name type="scientific">Clastoptera arizonana</name>
    <name type="common">Arizona spittle bug</name>
    <dbReference type="NCBI Taxonomy" id="38151"/>
    <lineage>
        <taxon>Eukaryota</taxon>
        <taxon>Metazoa</taxon>
        <taxon>Ecdysozoa</taxon>
        <taxon>Arthropoda</taxon>
        <taxon>Hexapoda</taxon>
        <taxon>Insecta</taxon>
        <taxon>Pterygota</taxon>
        <taxon>Neoptera</taxon>
        <taxon>Paraneoptera</taxon>
        <taxon>Hemiptera</taxon>
        <taxon>Auchenorrhyncha</taxon>
        <taxon>Cercopoidea</taxon>
        <taxon>Clastopteridae</taxon>
        <taxon>Clastoptera</taxon>
    </lineage>
</organism>
<dbReference type="AlphaFoldDB" id="A0A1B6DPW5"/>
<name>A0A1B6DPW5_9HEMI</name>
<gene>
    <name evidence="1" type="ORF">g.3620</name>
</gene>
<proteinExistence type="predicted"/>
<feature type="non-terminal residue" evidence="1">
    <location>
        <position position="1"/>
    </location>
</feature>
<reference evidence="1" key="1">
    <citation type="submission" date="2015-12" db="EMBL/GenBank/DDBJ databases">
        <title>De novo transcriptome assembly of four potential Pierce s Disease insect vectors from Arizona vineyards.</title>
        <authorList>
            <person name="Tassone E.E."/>
        </authorList>
    </citation>
    <scope>NUCLEOTIDE SEQUENCE</scope>
</reference>
<evidence type="ECO:0000313" key="1">
    <source>
        <dbReference type="EMBL" id="JAS27707.1"/>
    </source>
</evidence>
<sequence>RVGAFMVVPYSMKSTNKTPCLSQNTDTMILRWYRACLALTITGEFVCLYSMLHCFDSGVKVCSRHVSCSQKETNQISHGADDLKILNIFKAQNKPYRAEIQYSCS</sequence>
<accession>A0A1B6DPW5</accession>